<dbReference type="EMBL" id="JABWRS010000001">
    <property type="protein sequence ID" value="MBC3474325.1"/>
    <property type="molecule type" value="Genomic_DNA"/>
</dbReference>
<accession>A0ABR6V2A1</accession>
<evidence type="ECO:0000313" key="1">
    <source>
        <dbReference type="EMBL" id="MBC3474325.1"/>
    </source>
</evidence>
<evidence type="ECO:0000313" key="2">
    <source>
        <dbReference type="Proteomes" id="UP000628086"/>
    </source>
</evidence>
<comment type="caution">
    <text evidence="1">The sequence shown here is derived from an EMBL/GenBank/DDBJ whole genome shotgun (WGS) entry which is preliminary data.</text>
</comment>
<gene>
    <name evidence="1" type="ORF">HU747_01815</name>
</gene>
<dbReference type="RefSeq" id="WP_186598177.1">
    <property type="nucleotide sequence ID" value="NZ_JABWRR010000012.1"/>
</dbReference>
<sequence length="133" mass="14952">MPDTISKEFAAARDRAVAKLGLVLGNSPPPFHEQGSLAARLHEQEGRDAQRRLGHHIAKMTDMYLDSRGSAGIDFAWFCILVLGIYWGKISGDQLISFKFSTLSQLLYLVQIHCNTKRRRQVRKGSVHCAQPF</sequence>
<dbReference type="Proteomes" id="UP000628086">
    <property type="component" value="Unassembled WGS sequence"/>
</dbReference>
<protein>
    <submittedName>
        <fullName evidence="1">Uncharacterized protein</fullName>
    </submittedName>
</protein>
<reference evidence="1 2" key="1">
    <citation type="journal article" date="2020" name="Microorganisms">
        <title>Reliable Identification of Environmental Pseudomonas Isolates Using the rpoD Gene.</title>
        <authorList>
            <consortium name="The Broad Institute Genome Sequencing Platform"/>
            <person name="Girard L."/>
            <person name="Lood C."/>
            <person name="Rokni-Zadeh H."/>
            <person name="van Noort V."/>
            <person name="Lavigne R."/>
            <person name="De Mot R."/>
        </authorList>
    </citation>
    <scope>NUCLEOTIDE SEQUENCE [LARGE SCALE GENOMIC DNA]</scope>
    <source>
        <strain evidence="1 2">RW7P2</strain>
    </source>
</reference>
<organism evidence="1 2">
    <name type="scientific">Pseudomonas taiwanensis</name>
    <dbReference type="NCBI Taxonomy" id="470150"/>
    <lineage>
        <taxon>Bacteria</taxon>
        <taxon>Pseudomonadati</taxon>
        <taxon>Pseudomonadota</taxon>
        <taxon>Gammaproteobacteria</taxon>
        <taxon>Pseudomonadales</taxon>
        <taxon>Pseudomonadaceae</taxon>
        <taxon>Pseudomonas</taxon>
    </lineage>
</organism>
<keyword evidence="2" id="KW-1185">Reference proteome</keyword>
<dbReference type="Gene3D" id="1.10.443.10">
    <property type="entry name" value="Intergrase catalytic core"/>
    <property type="match status" value="1"/>
</dbReference>
<proteinExistence type="predicted"/>
<name>A0ABR6V2A1_9PSED</name>
<dbReference type="InterPro" id="IPR013762">
    <property type="entry name" value="Integrase-like_cat_sf"/>
</dbReference>